<protein>
    <recommendedName>
        <fullName evidence="3">histidine kinase</fullName>
        <ecNumber evidence="3">2.7.13.3</ecNumber>
    </recommendedName>
</protein>
<dbReference type="GO" id="GO:0005524">
    <property type="term" value="F:ATP binding"/>
    <property type="evidence" value="ECO:0007669"/>
    <property type="project" value="UniProtKB-KW"/>
</dbReference>
<dbReference type="InterPro" id="IPR003661">
    <property type="entry name" value="HisK_dim/P_dom"/>
</dbReference>
<evidence type="ECO:0000256" key="3">
    <source>
        <dbReference type="ARBA" id="ARBA00012438"/>
    </source>
</evidence>
<evidence type="ECO:0000256" key="2">
    <source>
        <dbReference type="ARBA" id="ARBA00004370"/>
    </source>
</evidence>
<dbReference type="RefSeq" id="WP_023846364.1">
    <property type="nucleotide sequence ID" value="NZ_AZAJ01000001.1"/>
</dbReference>
<dbReference type="Pfam" id="PF02518">
    <property type="entry name" value="HATPase_c"/>
    <property type="match status" value="1"/>
</dbReference>
<dbReference type="NCBIfam" id="TIGR00229">
    <property type="entry name" value="sensory_box"/>
    <property type="match status" value="4"/>
</dbReference>
<dbReference type="SUPFAM" id="SSF47384">
    <property type="entry name" value="Homodimeric domain of signal transducing histidine kinase"/>
    <property type="match status" value="1"/>
</dbReference>
<dbReference type="Pfam" id="PF01590">
    <property type="entry name" value="GAF"/>
    <property type="match status" value="1"/>
</dbReference>
<dbReference type="OrthoDB" id="117117at2157"/>
<dbReference type="SMART" id="SM00086">
    <property type="entry name" value="PAC"/>
    <property type="match status" value="4"/>
</dbReference>
<dbReference type="SMART" id="SM00387">
    <property type="entry name" value="HATPase_c"/>
    <property type="match status" value="1"/>
</dbReference>
<dbReference type="SUPFAM" id="SSF55781">
    <property type="entry name" value="GAF domain-like"/>
    <property type="match status" value="1"/>
</dbReference>
<dbReference type="InterPro" id="IPR035965">
    <property type="entry name" value="PAS-like_dom_sf"/>
</dbReference>
<dbReference type="Pfam" id="PF00989">
    <property type="entry name" value="PAS"/>
    <property type="match status" value="3"/>
</dbReference>
<dbReference type="InterPro" id="IPR003594">
    <property type="entry name" value="HATPase_dom"/>
</dbReference>
<keyword evidence="7" id="KW-0418">Kinase</keyword>
<dbReference type="AlphaFoldDB" id="W9DZW5"/>
<feature type="domain" description="PAC" evidence="15">
    <location>
        <begin position="463"/>
        <end position="514"/>
    </location>
</feature>
<dbReference type="InterPro" id="IPR004358">
    <property type="entry name" value="Sig_transdc_His_kin-like_C"/>
</dbReference>
<reference evidence="16 17" key="1">
    <citation type="submission" date="2013-08" db="EMBL/GenBank/DDBJ databases">
        <authorList>
            <consortium name="DOE Joint Genome Institute"/>
            <person name="Eisen J."/>
            <person name="Huntemann M."/>
            <person name="Han J."/>
            <person name="Chen A."/>
            <person name="Kyrpides N."/>
            <person name="Mavromatis K."/>
            <person name="Markowitz V."/>
            <person name="Palaniappan K."/>
            <person name="Ivanova N."/>
            <person name="Schaumberg A."/>
            <person name="Pati A."/>
            <person name="Liolios K."/>
            <person name="Nordberg H.P."/>
            <person name="Cantor M.N."/>
            <person name="Hua S.X."/>
            <person name="Woyke T."/>
        </authorList>
    </citation>
    <scope>NUCLEOTIDE SEQUENCE [LARGE SCALE GENOMIC DNA]</scope>
    <source>
        <strain evidence="16 17">DSM 2278</strain>
    </source>
</reference>
<dbReference type="GO" id="GO:0005886">
    <property type="term" value="C:plasma membrane"/>
    <property type="evidence" value="ECO:0007669"/>
    <property type="project" value="TreeGrafter"/>
</dbReference>
<dbReference type="Gene3D" id="3.30.450.20">
    <property type="entry name" value="PAS domain"/>
    <property type="match status" value="4"/>
</dbReference>
<dbReference type="Proteomes" id="UP000019483">
    <property type="component" value="Unassembled WGS sequence"/>
</dbReference>
<dbReference type="SUPFAM" id="SSF55785">
    <property type="entry name" value="PYP-like sensor domain (PAS domain)"/>
    <property type="match status" value="4"/>
</dbReference>
<evidence type="ECO:0000256" key="11">
    <source>
        <dbReference type="ARBA" id="ARBA00023306"/>
    </source>
</evidence>
<dbReference type="InterPro" id="IPR001610">
    <property type="entry name" value="PAC"/>
</dbReference>
<keyword evidence="12" id="KW-1133">Transmembrane helix</keyword>
<keyword evidence="17" id="KW-1185">Reference proteome</keyword>
<dbReference type="STRING" id="1090322.MettiDRAFT_2727"/>
<dbReference type="Pfam" id="PF13426">
    <property type="entry name" value="PAS_9"/>
    <property type="match status" value="1"/>
</dbReference>
<evidence type="ECO:0000256" key="10">
    <source>
        <dbReference type="ARBA" id="ARBA00023136"/>
    </source>
</evidence>
<feature type="domain" description="PAS" evidence="14">
    <location>
        <begin position="635"/>
        <end position="692"/>
    </location>
</feature>
<dbReference type="PANTHER" id="PTHR43047">
    <property type="entry name" value="TWO-COMPONENT HISTIDINE PROTEIN KINASE"/>
    <property type="match status" value="1"/>
</dbReference>
<keyword evidence="4" id="KW-0597">Phosphoprotein</keyword>
<dbReference type="Pfam" id="PF00512">
    <property type="entry name" value="HisKA"/>
    <property type="match status" value="1"/>
</dbReference>
<dbReference type="InterPro" id="IPR000700">
    <property type="entry name" value="PAS-assoc_C"/>
</dbReference>
<dbReference type="InterPro" id="IPR003018">
    <property type="entry name" value="GAF"/>
</dbReference>
<dbReference type="PROSITE" id="PS50109">
    <property type="entry name" value="HIS_KIN"/>
    <property type="match status" value="1"/>
</dbReference>
<feature type="transmembrane region" description="Helical" evidence="12">
    <location>
        <begin position="51"/>
        <end position="70"/>
    </location>
</feature>
<keyword evidence="8" id="KW-0067">ATP-binding</keyword>
<evidence type="ECO:0000256" key="12">
    <source>
        <dbReference type="SAM" id="Phobius"/>
    </source>
</evidence>
<keyword evidence="10 12" id="KW-0472">Membrane</keyword>
<comment type="subcellular location">
    <subcellularLocation>
        <location evidence="2">Membrane</location>
    </subcellularLocation>
</comment>
<dbReference type="PROSITE" id="PS50113">
    <property type="entry name" value="PAC"/>
    <property type="match status" value="3"/>
</dbReference>
<evidence type="ECO:0000256" key="9">
    <source>
        <dbReference type="ARBA" id="ARBA00023012"/>
    </source>
</evidence>
<dbReference type="SMART" id="SM00388">
    <property type="entry name" value="HisKA"/>
    <property type="match status" value="1"/>
</dbReference>
<dbReference type="SMART" id="SM00065">
    <property type="entry name" value="GAF"/>
    <property type="match status" value="1"/>
</dbReference>
<dbReference type="InterPro" id="IPR029016">
    <property type="entry name" value="GAF-like_dom_sf"/>
</dbReference>
<dbReference type="PROSITE" id="PS50112">
    <property type="entry name" value="PAS"/>
    <property type="match status" value="4"/>
</dbReference>
<dbReference type="GO" id="GO:0000155">
    <property type="term" value="F:phosphorelay sensor kinase activity"/>
    <property type="evidence" value="ECO:0007669"/>
    <property type="project" value="InterPro"/>
</dbReference>
<dbReference type="Gene3D" id="3.30.450.40">
    <property type="match status" value="1"/>
</dbReference>
<evidence type="ECO:0000256" key="1">
    <source>
        <dbReference type="ARBA" id="ARBA00000085"/>
    </source>
</evidence>
<proteinExistence type="predicted"/>
<dbReference type="CDD" id="cd00082">
    <property type="entry name" value="HisKA"/>
    <property type="match status" value="1"/>
</dbReference>
<gene>
    <name evidence="16" type="ORF">MettiDRAFT_2727</name>
</gene>
<dbReference type="CDD" id="cd00130">
    <property type="entry name" value="PAS"/>
    <property type="match status" value="4"/>
</dbReference>
<dbReference type="FunFam" id="3.30.565.10:FF:000010">
    <property type="entry name" value="Sensor histidine kinase RcsC"/>
    <property type="match status" value="1"/>
</dbReference>
<dbReference type="SUPFAM" id="SSF55874">
    <property type="entry name" value="ATPase domain of HSP90 chaperone/DNA topoisomerase II/histidine kinase"/>
    <property type="match status" value="1"/>
</dbReference>
<evidence type="ECO:0000259" key="13">
    <source>
        <dbReference type="PROSITE" id="PS50109"/>
    </source>
</evidence>
<evidence type="ECO:0000313" key="17">
    <source>
        <dbReference type="Proteomes" id="UP000019483"/>
    </source>
</evidence>
<feature type="domain" description="Histidine kinase" evidence="13">
    <location>
        <begin position="773"/>
        <end position="992"/>
    </location>
</feature>
<dbReference type="EC" id="2.7.13.3" evidence="3"/>
<sequence length="992" mass="113948">MSMMANFKSNKYLALKVALFYIFMATLWILGSDTVLSWIVTDPDMYMQFQTYKGMFFVIATGFLIFLYLNPKIKDFNKSRINLLETESLLKKRLDYELTTIECMRLLQEPGDIDEIMPRILKKIHHTVSNSRTYIFRNEEDTELGLCMSQVYEEVSEGIEAQIDNPELQHLPYSEGAPTLLEIIVSGQNYSYIVEELEEPEKSILKDQGILAILIIPIFSGEKLWGFIGFDDCVEERRWHKDDVNLLRVVADGIGEAILRRDSERELIDSEERFKALHNASFGGIVIHDKGFIVDVNQGFSDITGYSHDELIGMSNYTLIAEDCRETVRKNINSGYEEPYEITMLRKDGTTYPARIQGKIIPYKGQYFRVAEIKDITEQKLSEELLRESEQKQAAMIENISDVIAIADRNGIIRYKSANVEKWFGWKPEELIDTDLFDKIHPDEQENTKDFFLNILDNKRDTFSSKIRYQCKDGTYNWIEFTGRNLLDDPIIQGILFNYHDITEKKEAEDALLESEKKFRTYIENAPYGILIVDENQKFVEVNETICIMTGYRVDELIGMDMFSRVAPQSRDEAVKGYHKLITTGFVSEELLINRRTGTNFWMRVDAVKLSDTRSILFARDITERKNAENAVLESERKFRTYIENAPYGIFIVNEKNDTFEEVNETACILTGFSEKELLKMNVYSRVAPESQYKGIQGYHELKSKGFSSVELKILQKNGNGVWMRIDSVRLSNGRFIMFANDITERKDAEFSLIEAKMLAEENNRMKSEFLANMSHELRTPLTAIIGFSDVLNDEIFGELNYKQKRHVKHINNGGRHLLDLINDVLDLSKVEAGKMELNREVFSISDLLGDIRESISPMALKKNIDLEITNHIESQEISADKMKLKQILLNLLSNAIKFTPDNGKVSVTAIKEDSEIKISVSDTGIGIPEDMHESIFSPFTQVDSSNKREYGGTGLGLALVKQFVEMHNGSIWLESNEGEGSIFVFTIEDLN</sequence>
<dbReference type="InterPro" id="IPR036097">
    <property type="entry name" value="HisK_dim/P_sf"/>
</dbReference>
<keyword evidence="6" id="KW-0547">Nucleotide-binding</keyword>
<evidence type="ECO:0000256" key="4">
    <source>
        <dbReference type="ARBA" id="ARBA00022553"/>
    </source>
</evidence>
<keyword evidence="5" id="KW-0808">Transferase</keyword>
<dbReference type="PRINTS" id="PR00344">
    <property type="entry name" value="BCTRLSENSOR"/>
</dbReference>
<feature type="domain" description="PAC" evidence="15">
    <location>
        <begin position="708"/>
        <end position="755"/>
    </location>
</feature>
<comment type="catalytic activity">
    <reaction evidence="1">
        <text>ATP + protein L-histidine = ADP + protein N-phospho-L-histidine.</text>
        <dbReference type="EC" id="2.7.13.3"/>
    </reaction>
</comment>
<feature type="transmembrane region" description="Helical" evidence="12">
    <location>
        <begin position="209"/>
        <end position="228"/>
    </location>
</feature>
<feature type="domain" description="PAS" evidence="14">
    <location>
        <begin position="389"/>
        <end position="459"/>
    </location>
</feature>
<dbReference type="InterPro" id="IPR036890">
    <property type="entry name" value="HATPase_C_sf"/>
</dbReference>
<keyword evidence="11" id="KW-0131">Cell cycle</keyword>
<keyword evidence="9" id="KW-0902">Two-component regulatory system</keyword>
<evidence type="ECO:0000256" key="8">
    <source>
        <dbReference type="ARBA" id="ARBA00022840"/>
    </source>
</evidence>
<dbReference type="Gene3D" id="1.10.287.130">
    <property type="match status" value="1"/>
</dbReference>
<dbReference type="CDD" id="cd16922">
    <property type="entry name" value="HATPase_EvgS-ArcB-TorS-like"/>
    <property type="match status" value="1"/>
</dbReference>
<evidence type="ECO:0000259" key="14">
    <source>
        <dbReference type="PROSITE" id="PS50112"/>
    </source>
</evidence>
<feature type="domain" description="PAS" evidence="14">
    <location>
        <begin position="515"/>
        <end position="585"/>
    </location>
</feature>
<keyword evidence="12" id="KW-0812">Transmembrane</keyword>
<evidence type="ECO:0000256" key="5">
    <source>
        <dbReference type="ARBA" id="ARBA00022679"/>
    </source>
</evidence>
<evidence type="ECO:0000256" key="6">
    <source>
        <dbReference type="ARBA" id="ARBA00022741"/>
    </source>
</evidence>
<feature type="domain" description="PAC" evidence="15">
    <location>
        <begin position="338"/>
        <end position="388"/>
    </location>
</feature>
<organism evidence="16 17">
    <name type="scientific">Methanolobus tindarius DSM 2278</name>
    <dbReference type="NCBI Taxonomy" id="1090322"/>
    <lineage>
        <taxon>Archaea</taxon>
        <taxon>Methanobacteriati</taxon>
        <taxon>Methanobacteriota</taxon>
        <taxon>Stenosarchaea group</taxon>
        <taxon>Methanomicrobia</taxon>
        <taxon>Methanosarcinales</taxon>
        <taxon>Methanosarcinaceae</taxon>
        <taxon>Methanolobus</taxon>
    </lineage>
</organism>
<dbReference type="InterPro" id="IPR005467">
    <property type="entry name" value="His_kinase_dom"/>
</dbReference>
<evidence type="ECO:0000313" key="16">
    <source>
        <dbReference type="EMBL" id="ETA69232.1"/>
    </source>
</evidence>
<dbReference type="Gene3D" id="3.30.565.10">
    <property type="entry name" value="Histidine kinase-like ATPase, C-terminal domain"/>
    <property type="match status" value="1"/>
</dbReference>
<dbReference type="FunFam" id="1.10.287.130:FF:000038">
    <property type="entry name" value="Sensory transduction histidine kinase"/>
    <property type="match status" value="1"/>
</dbReference>
<name>W9DZW5_METTI</name>
<comment type="caution">
    <text evidence="16">The sequence shown here is derived from an EMBL/GenBank/DDBJ whole genome shotgun (WGS) entry which is preliminary data.</text>
</comment>
<feature type="domain" description="PAS" evidence="14">
    <location>
        <begin position="269"/>
        <end position="339"/>
    </location>
</feature>
<dbReference type="InterPro" id="IPR000014">
    <property type="entry name" value="PAS"/>
</dbReference>
<dbReference type="InterPro" id="IPR013767">
    <property type="entry name" value="PAS_fold"/>
</dbReference>
<accession>W9DZW5</accession>
<dbReference type="EMBL" id="AZAJ01000001">
    <property type="protein sequence ID" value="ETA69232.1"/>
    <property type="molecule type" value="Genomic_DNA"/>
</dbReference>
<dbReference type="SMART" id="SM00091">
    <property type="entry name" value="PAS"/>
    <property type="match status" value="4"/>
</dbReference>
<dbReference type="PANTHER" id="PTHR43047:SF72">
    <property type="entry name" value="OSMOSENSING HISTIDINE PROTEIN KINASE SLN1"/>
    <property type="match status" value="1"/>
</dbReference>
<evidence type="ECO:0000259" key="15">
    <source>
        <dbReference type="PROSITE" id="PS50113"/>
    </source>
</evidence>
<dbReference type="GO" id="GO:0006355">
    <property type="term" value="P:regulation of DNA-templated transcription"/>
    <property type="evidence" value="ECO:0007669"/>
    <property type="project" value="InterPro"/>
</dbReference>
<evidence type="ECO:0000256" key="7">
    <source>
        <dbReference type="ARBA" id="ARBA00022777"/>
    </source>
</evidence>
<feature type="transmembrane region" description="Helical" evidence="12">
    <location>
        <begin position="12"/>
        <end position="31"/>
    </location>
</feature>
<dbReference type="GO" id="GO:0009927">
    <property type="term" value="F:histidine phosphotransfer kinase activity"/>
    <property type="evidence" value="ECO:0007669"/>
    <property type="project" value="TreeGrafter"/>
</dbReference>